<dbReference type="PROSITE" id="PS51450">
    <property type="entry name" value="LRR"/>
    <property type="match status" value="3"/>
</dbReference>
<dbReference type="PANTHER" id="PTHR46652:SF3">
    <property type="entry name" value="LEUCINE-RICH REPEAT-CONTAINING PROTEIN 9"/>
    <property type="match status" value="1"/>
</dbReference>
<dbReference type="InterPro" id="IPR050836">
    <property type="entry name" value="SDS22/Internalin_LRR"/>
</dbReference>
<reference evidence="3" key="1">
    <citation type="submission" date="2023-06" db="EMBL/GenBank/DDBJ databases">
        <authorList>
            <person name="Kurt Z."/>
        </authorList>
    </citation>
    <scope>NUCLEOTIDE SEQUENCE</scope>
</reference>
<reference evidence="4 5" key="2">
    <citation type="submission" date="2024-07" db="EMBL/GenBank/DDBJ databases">
        <authorList>
            <person name="Akdeniz Z."/>
        </authorList>
    </citation>
    <scope>NUCLEOTIDE SEQUENCE [LARGE SCALE GENOMIC DNA]</scope>
</reference>
<dbReference type="Proteomes" id="UP001642409">
    <property type="component" value="Unassembled WGS sequence"/>
</dbReference>
<comment type="caution">
    <text evidence="3">The sequence shown here is derived from an EMBL/GenBank/DDBJ whole genome shotgun (WGS) entry which is preliminary data.</text>
</comment>
<dbReference type="EMBL" id="CAXDID020000012">
    <property type="protein sequence ID" value="CAL5980559.1"/>
    <property type="molecule type" value="Genomic_DNA"/>
</dbReference>
<dbReference type="InterPro" id="IPR001611">
    <property type="entry name" value="Leu-rich_rpt"/>
</dbReference>
<evidence type="ECO:0000256" key="2">
    <source>
        <dbReference type="ARBA" id="ARBA00022737"/>
    </source>
</evidence>
<keyword evidence="1" id="KW-0433">Leucine-rich repeat</keyword>
<organism evidence="3">
    <name type="scientific">Hexamita inflata</name>
    <dbReference type="NCBI Taxonomy" id="28002"/>
    <lineage>
        <taxon>Eukaryota</taxon>
        <taxon>Metamonada</taxon>
        <taxon>Diplomonadida</taxon>
        <taxon>Hexamitidae</taxon>
        <taxon>Hexamitinae</taxon>
        <taxon>Hexamita</taxon>
    </lineage>
</organism>
<name>A0AA86TNW3_9EUKA</name>
<dbReference type="PANTHER" id="PTHR46652">
    <property type="entry name" value="LEUCINE-RICH REPEAT AND IQ DOMAIN-CONTAINING PROTEIN 1-RELATED"/>
    <property type="match status" value="1"/>
</dbReference>
<proteinExistence type="predicted"/>
<accession>A0AA86TNW3</accession>
<dbReference type="InterPro" id="IPR032675">
    <property type="entry name" value="LRR_dom_sf"/>
</dbReference>
<evidence type="ECO:0000313" key="3">
    <source>
        <dbReference type="EMBL" id="CAI9923321.1"/>
    </source>
</evidence>
<dbReference type="Pfam" id="PF12799">
    <property type="entry name" value="LRR_4"/>
    <property type="match status" value="1"/>
</dbReference>
<protein>
    <submittedName>
        <fullName evidence="3">Leucine-rich repeat domain-containing protein</fullName>
    </submittedName>
    <submittedName>
        <fullName evidence="4">Leucine-rich_repeat domain-containing protein</fullName>
    </submittedName>
</protein>
<dbReference type="InterPro" id="IPR025875">
    <property type="entry name" value="Leu-rich_rpt_4"/>
</dbReference>
<dbReference type="EMBL" id="CATOUU010000279">
    <property type="protein sequence ID" value="CAI9923321.1"/>
    <property type="molecule type" value="Genomic_DNA"/>
</dbReference>
<sequence>MNDKNTLKEPSDIFLDISLFNQILSPEKASQQFEMCGFPKLEQLDVHKQKLQNKYNTINDEVIYQDIIIQLKNQYIEKELEHDNDRLNECQFVAENCFYSKQWNFIGIFKDKIIINQHFDGLRTFQFVDHFQKTELSLENCSTIRFERTPKTITKLILFGCLSDNLEGIQKMTQLISLEISHGDFDLSPLKQLINLASLSLSGKVNSIDALQNLKKLTYVSLSDSELVDIYPLQKLANLKSLYLSGNQIFDIYALSRLARLERLDLRYNEIFDITPLKNLKNLTSLNVESNYIRDFEPLKDLNIEIKEIQRQQMYEAPRDIIDKFALNQRILGPHKQIVQLITGRRKLQIELQQHKQRINKVVQRAFQELVGFTGVVSGLFQQLNNQ</sequence>
<dbReference type="AlphaFoldDB" id="A0AA86TNW3"/>
<keyword evidence="5" id="KW-1185">Reference proteome</keyword>
<evidence type="ECO:0000256" key="1">
    <source>
        <dbReference type="ARBA" id="ARBA00022614"/>
    </source>
</evidence>
<keyword evidence="2" id="KW-0677">Repeat</keyword>
<dbReference type="Gene3D" id="3.80.10.10">
    <property type="entry name" value="Ribonuclease Inhibitor"/>
    <property type="match status" value="1"/>
</dbReference>
<evidence type="ECO:0000313" key="4">
    <source>
        <dbReference type="EMBL" id="CAL5980559.1"/>
    </source>
</evidence>
<dbReference type="SUPFAM" id="SSF52058">
    <property type="entry name" value="L domain-like"/>
    <property type="match status" value="1"/>
</dbReference>
<evidence type="ECO:0000313" key="5">
    <source>
        <dbReference type="Proteomes" id="UP001642409"/>
    </source>
</evidence>
<gene>
    <name evidence="3" type="ORF">HINF_LOCUS10966</name>
    <name evidence="4" type="ORF">HINF_LOCUS6233</name>
</gene>